<evidence type="ECO:0000313" key="3">
    <source>
        <dbReference type="Proteomes" id="UP001642409"/>
    </source>
</evidence>
<name>A0AA86QM36_9EUKA</name>
<accession>A0AA86QM36</accession>
<proteinExistence type="predicted"/>
<keyword evidence="3" id="KW-1185">Reference proteome</keyword>
<protein>
    <submittedName>
        <fullName evidence="2">Hypothetical_protein</fullName>
    </submittedName>
</protein>
<comment type="caution">
    <text evidence="1">The sequence shown here is derived from an EMBL/GenBank/DDBJ whole genome shotgun (WGS) entry which is preliminary data.</text>
</comment>
<reference evidence="1" key="1">
    <citation type="submission" date="2023-06" db="EMBL/GenBank/DDBJ databases">
        <authorList>
            <person name="Kurt Z."/>
        </authorList>
    </citation>
    <scope>NUCLEOTIDE SEQUENCE</scope>
</reference>
<sequence length="112" mass="13325">MQSVDVDEQSICGQELGCQSQFWEVTFLDFGCHILRRPLFVDCSIRTEGSYNLFEQVKNILLRRAVRSCFLILNLFIFEKERIHYLKVPQSSQMCSRSSYYSKFSHDNKDYY</sequence>
<dbReference type="Proteomes" id="UP001642409">
    <property type="component" value="Unassembled WGS sequence"/>
</dbReference>
<dbReference type="EMBL" id="CATOUU010000865">
    <property type="protein sequence ID" value="CAI9955624.1"/>
    <property type="molecule type" value="Genomic_DNA"/>
</dbReference>
<gene>
    <name evidence="1" type="ORF">HINF_LOCUS43269</name>
    <name evidence="2" type="ORF">HINF_LOCUS5456</name>
</gene>
<evidence type="ECO:0000313" key="1">
    <source>
        <dbReference type="EMBL" id="CAI9955624.1"/>
    </source>
</evidence>
<evidence type="ECO:0000313" key="2">
    <source>
        <dbReference type="EMBL" id="CAL5979309.1"/>
    </source>
</evidence>
<dbReference type="EMBL" id="CAXDID020000010">
    <property type="protein sequence ID" value="CAL5979309.1"/>
    <property type="molecule type" value="Genomic_DNA"/>
</dbReference>
<reference evidence="2 3" key="2">
    <citation type="submission" date="2024-07" db="EMBL/GenBank/DDBJ databases">
        <authorList>
            <person name="Akdeniz Z."/>
        </authorList>
    </citation>
    <scope>NUCLEOTIDE SEQUENCE [LARGE SCALE GENOMIC DNA]</scope>
</reference>
<dbReference type="AlphaFoldDB" id="A0AA86QM36"/>
<organism evidence="1">
    <name type="scientific">Hexamita inflata</name>
    <dbReference type="NCBI Taxonomy" id="28002"/>
    <lineage>
        <taxon>Eukaryota</taxon>
        <taxon>Metamonada</taxon>
        <taxon>Diplomonadida</taxon>
        <taxon>Hexamitidae</taxon>
        <taxon>Hexamitinae</taxon>
        <taxon>Hexamita</taxon>
    </lineage>
</organism>